<gene>
    <name evidence="3" type="ORF">FIBSPDRAFT_844848</name>
</gene>
<keyword evidence="4" id="KW-1185">Reference proteome</keyword>
<reference evidence="3 4" key="1">
    <citation type="journal article" date="2016" name="Mol. Biol. Evol.">
        <title>Comparative Genomics of Early-Diverging Mushroom-Forming Fungi Provides Insights into the Origins of Lignocellulose Decay Capabilities.</title>
        <authorList>
            <person name="Nagy L.G."/>
            <person name="Riley R."/>
            <person name="Tritt A."/>
            <person name="Adam C."/>
            <person name="Daum C."/>
            <person name="Floudas D."/>
            <person name="Sun H."/>
            <person name="Yadav J.S."/>
            <person name="Pangilinan J."/>
            <person name="Larsson K.H."/>
            <person name="Matsuura K."/>
            <person name="Barry K."/>
            <person name="Labutti K."/>
            <person name="Kuo R."/>
            <person name="Ohm R.A."/>
            <person name="Bhattacharya S.S."/>
            <person name="Shirouzu T."/>
            <person name="Yoshinaga Y."/>
            <person name="Martin F.M."/>
            <person name="Grigoriev I.V."/>
            <person name="Hibbett D.S."/>
        </authorList>
    </citation>
    <scope>NUCLEOTIDE SEQUENCE [LARGE SCALE GENOMIC DNA]</scope>
    <source>
        <strain evidence="3 4">CBS 109695</strain>
    </source>
</reference>
<dbReference type="InterPro" id="IPR011333">
    <property type="entry name" value="SKP1/BTB/POZ_sf"/>
</dbReference>
<proteinExistence type="predicted"/>
<dbReference type="AlphaFoldDB" id="A0A167U3S3"/>
<evidence type="ECO:0000313" key="3">
    <source>
        <dbReference type="EMBL" id="KZP03563.1"/>
    </source>
</evidence>
<dbReference type="Proteomes" id="UP000076532">
    <property type="component" value="Unassembled WGS sequence"/>
</dbReference>
<name>A0A167U3S3_9AGAM</name>
<evidence type="ECO:0000313" key="4">
    <source>
        <dbReference type="Proteomes" id="UP000076532"/>
    </source>
</evidence>
<sequence length="150" mass="16954">MDSQPPAKRPRSDPDEGAAPPECIRSSTLWFEDGSIVLEAERVRFKVYKGILAANSAIFRDMFALAHAQEGELVDGCPVLRLGDKSQDLAHVLEALHDSRRWHEDNDFENKMPMPLAVLEAFLRIGRKYEIDHIRTQAIKRLATAFPSDL</sequence>
<dbReference type="OrthoDB" id="3044562at2759"/>
<dbReference type="Pfam" id="PF00651">
    <property type="entry name" value="BTB"/>
    <property type="match status" value="1"/>
</dbReference>
<dbReference type="EMBL" id="KV418043">
    <property type="protein sequence ID" value="KZP03563.1"/>
    <property type="molecule type" value="Genomic_DNA"/>
</dbReference>
<organism evidence="3 4">
    <name type="scientific">Athelia psychrophila</name>
    <dbReference type="NCBI Taxonomy" id="1759441"/>
    <lineage>
        <taxon>Eukaryota</taxon>
        <taxon>Fungi</taxon>
        <taxon>Dikarya</taxon>
        <taxon>Basidiomycota</taxon>
        <taxon>Agaricomycotina</taxon>
        <taxon>Agaricomycetes</taxon>
        <taxon>Agaricomycetidae</taxon>
        <taxon>Atheliales</taxon>
        <taxon>Atheliaceae</taxon>
        <taxon>Athelia</taxon>
    </lineage>
</organism>
<feature type="region of interest" description="Disordered" evidence="1">
    <location>
        <begin position="1"/>
        <end position="21"/>
    </location>
</feature>
<accession>A0A167U3S3</accession>
<feature type="non-terminal residue" evidence="3">
    <location>
        <position position="150"/>
    </location>
</feature>
<dbReference type="InterPro" id="IPR000210">
    <property type="entry name" value="BTB/POZ_dom"/>
</dbReference>
<protein>
    <recommendedName>
        <fullName evidence="2">BTB domain-containing protein</fullName>
    </recommendedName>
</protein>
<dbReference type="PROSITE" id="PS50097">
    <property type="entry name" value="BTB"/>
    <property type="match status" value="1"/>
</dbReference>
<evidence type="ECO:0000256" key="1">
    <source>
        <dbReference type="SAM" id="MobiDB-lite"/>
    </source>
</evidence>
<dbReference type="STRING" id="436010.A0A167U3S3"/>
<dbReference type="Gene3D" id="3.30.710.10">
    <property type="entry name" value="Potassium Channel Kv1.1, Chain A"/>
    <property type="match status" value="1"/>
</dbReference>
<feature type="domain" description="BTB" evidence="2">
    <location>
        <begin position="32"/>
        <end position="100"/>
    </location>
</feature>
<evidence type="ECO:0000259" key="2">
    <source>
        <dbReference type="PROSITE" id="PS50097"/>
    </source>
</evidence>